<accession>A0A8J3U7D0</accession>
<dbReference type="Proteomes" id="UP000622547">
    <property type="component" value="Unassembled WGS sequence"/>
</dbReference>
<feature type="domain" description="SnoaL-like" evidence="1">
    <location>
        <begin position="14"/>
        <end position="92"/>
    </location>
</feature>
<organism evidence="2 3">
    <name type="scientific">Planotetraspora phitsanulokensis</name>
    <dbReference type="NCBI Taxonomy" id="575192"/>
    <lineage>
        <taxon>Bacteria</taxon>
        <taxon>Bacillati</taxon>
        <taxon>Actinomycetota</taxon>
        <taxon>Actinomycetes</taxon>
        <taxon>Streptosporangiales</taxon>
        <taxon>Streptosporangiaceae</taxon>
        <taxon>Planotetraspora</taxon>
    </lineage>
</organism>
<keyword evidence="3" id="KW-1185">Reference proteome</keyword>
<dbReference type="Gene3D" id="3.10.450.50">
    <property type="match status" value="1"/>
</dbReference>
<reference evidence="2 3" key="1">
    <citation type="submission" date="2021-01" db="EMBL/GenBank/DDBJ databases">
        <title>Whole genome shotgun sequence of Planotetraspora phitsanulokensis NBRC 104273.</title>
        <authorList>
            <person name="Komaki H."/>
            <person name="Tamura T."/>
        </authorList>
    </citation>
    <scope>NUCLEOTIDE SEQUENCE [LARGE SCALE GENOMIC DNA]</scope>
    <source>
        <strain evidence="2 3">NBRC 104273</strain>
    </source>
</reference>
<dbReference type="RefSeq" id="WP_204075166.1">
    <property type="nucleotide sequence ID" value="NZ_BAABHI010000032.1"/>
</dbReference>
<name>A0A8J3U7D0_9ACTN</name>
<dbReference type="InterPro" id="IPR037401">
    <property type="entry name" value="SnoaL-like"/>
</dbReference>
<gene>
    <name evidence="2" type="ORF">Pph01_45830</name>
</gene>
<dbReference type="EMBL" id="BOOP01000021">
    <property type="protein sequence ID" value="GII39580.1"/>
    <property type="molecule type" value="Genomic_DNA"/>
</dbReference>
<dbReference type="Pfam" id="PF12680">
    <property type="entry name" value="SnoaL_2"/>
    <property type="match status" value="1"/>
</dbReference>
<dbReference type="InterPro" id="IPR032710">
    <property type="entry name" value="NTF2-like_dom_sf"/>
</dbReference>
<protein>
    <recommendedName>
        <fullName evidence="1">SnoaL-like domain-containing protein</fullName>
    </recommendedName>
</protein>
<evidence type="ECO:0000313" key="2">
    <source>
        <dbReference type="EMBL" id="GII39580.1"/>
    </source>
</evidence>
<dbReference type="SUPFAM" id="SSF54427">
    <property type="entry name" value="NTF2-like"/>
    <property type="match status" value="1"/>
</dbReference>
<proteinExistence type="predicted"/>
<dbReference type="AlphaFoldDB" id="A0A8J3U7D0"/>
<sequence>MAKVITEQQVEHWVDGYVKAWTTGDPEDIKALFAEDAESYEWPYETAWIGRQEIIDGWRARAPWQEGGWTFDWSLLVVNGDTFAIKGTGVYAKLGTFDNLWVVTLGDEGECTVFRMWNNEV</sequence>
<comment type="caution">
    <text evidence="2">The sequence shown here is derived from an EMBL/GenBank/DDBJ whole genome shotgun (WGS) entry which is preliminary data.</text>
</comment>
<evidence type="ECO:0000259" key="1">
    <source>
        <dbReference type="Pfam" id="PF12680"/>
    </source>
</evidence>
<evidence type="ECO:0000313" key="3">
    <source>
        <dbReference type="Proteomes" id="UP000622547"/>
    </source>
</evidence>